<keyword evidence="5" id="KW-1185">Reference proteome</keyword>
<reference evidence="7" key="2">
    <citation type="submission" date="2025-05" db="UniProtKB">
        <authorList>
            <consortium name="RefSeq"/>
        </authorList>
    </citation>
    <scope>IDENTIFICATION</scope>
</reference>
<dbReference type="RefSeq" id="XP_005345381.1">
    <property type="nucleotide sequence ID" value="XM_005345324.1"/>
</dbReference>
<keyword evidence="2 3" id="KW-0416">Keratin</keyword>
<dbReference type="GO" id="GO:0005829">
    <property type="term" value="C:cytosol"/>
    <property type="evidence" value="ECO:0007669"/>
    <property type="project" value="UniProtKB-ARBA"/>
</dbReference>
<dbReference type="GeneID" id="101986989"/>
<evidence type="ECO:0000313" key="5">
    <source>
        <dbReference type="Proteomes" id="UP000694915"/>
    </source>
</evidence>
<reference evidence="4" key="1">
    <citation type="submission" date="2020-03" db="EMBL/GenBank/DDBJ databases">
        <title>Studies in the Genomics of Life Span.</title>
        <authorList>
            <person name="Glass D."/>
        </authorList>
    </citation>
    <scope>NUCLEOTIDE SEQUENCE</scope>
    <source>
        <strain evidence="4">LTLLF</strain>
        <tissue evidence="4">Muscle</tissue>
    </source>
</reference>
<comment type="similarity">
    <text evidence="3">Belongs to the PMG family.</text>
</comment>
<gene>
    <name evidence="7" type="primary">LOC101986989</name>
    <name evidence="4" type="ORF">LTLLF_179325</name>
</gene>
<dbReference type="Proteomes" id="UP000694915">
    <property type="component" value="Chromosome 2"/>
</dbReference>
<evidence type="ECO:0000313" key="7">
    <source>
        <dbReference type="RefSeq" id="XP_005345381.1"/>
    </source>
</evidence>
<dbReference type="OrthoDB" id="9744807at2759"/>
<sequence length="168" mass="18154">MSRQSCSGNFSSQSFGGHLQYPVSSCGSSYPNNVFYTTDLQTPITHQLDSSLHSGCQESFCEPRSCRTSFVTSSPCQRPCCHQRIPVSYRPCHSTFSGSLGFGSRGFQSFGCGYPTLGFGSHGFQSVGCGAHTFSSQNCGSSFYRPTCFSTRTCQSVSYQPSCGSGFF</sequence>
<accession>A0A8J6G625</accession>
<comment type="subunit">
    <text evidence="3">Interacts with hair keratins.</text>
</comment>
<dbReference type="InterPro" id="IPR007951">
    <property type="entry name" value="KRTAP_PMG"/>
</dbReference>
<evidence type="ECO:0000313" key="6">
    <source>
        <dbReference type="Proteomes" id="UP000710432"/>
    </source>
</evidence>
<organism evidence="4 6">
    <name type="scientific">Microtus ochrogaster</name>
    <name type="common">Prairie vole</name>
    <dbReference type="NCBI Taxonomy" id="79684"/>
    <lineage>
        <taxon>Eukaryota</taxon>
        <taxon>Metazoa</taxon>
        <taxon>Chordata</taxon>
        <taxon>Craniata</taxon>
        <taxon>Vertebrata</taxon>
        <taxon>Euteleostomi</taxon>
        <taxon>Mammalia</taxon>
        <taxon>Eutheria</taxon>
        <taxon>Euarchontoglires</taxon>
        <taxon>Glires</taxon>
        <taxon>Rodentia</taxon>
        <taxon>Myomorpha</taxon>
        <taxon>Muroidea</taxon>
        <taxon>Cricetidae</taxon>
        <taxon>Arvicolinae</taxon>
        <taxon>Microtus</taxon>
    </lineage>
</organism>
<dbReference type="GO" id="GO:0045095">
    <property type="term" value="C:keratin filament"/>
    <property type="evidence" value="ECO:0007669"/>
    <property type="project" value="UniProtKB-UniRule"/>
</dbReference>
<proteinExistence type="inferred from homology"/>
<evidence type="ECO:0000256" key="2">
    <source>
        <dbReference type="ARBA" id="ARBA00022744"/>
    </source>
</evidence>
<dbReference type="AlphaFoldDB" id="A0A8J6G625"/>
<dbReference type="Pfam" id="PF05287">
    <property type="entry name" value="PMG"/>
    <property type="match status" value="1"/>
</dbReference>
<comment type="function">
    <text evidence="1 3">In the hair cortex, hair keratin intermediate filaments are embedded in an interfilamentous matrix, consisting of hair keratin-associated proteins (KRTAP), which are essential for the formation of a rigid and resistant hair shaft through their extensive disulfide bond cross-linking with abundant cysteine residues of hair keratins. The matrix proteins include the high-sulfur and high-glycine-tyrosine keratins.</text>
</comment>
<protein>
    <recommendedName>
        <fullName evidence="3">Keratin-associated protein</fullName>
    </recommendedName>
</protein>
<evidence type="ECO:0000256" key="1">
    <source>
        <dbReference type="ARBA" id="ARBA00003327"/>
    </source>
</evidence>
<name>A0A8J6G625_MICOH</name>
<dbReference type="Proteomes" id="UP000710432">
    <property type="component" value="Unassembled WGS sequence"/>
</dbReference>
<evidence type="ECO:0000313" key="4">
    <source>
        <dbReference type="EMBL" id="KAH0505092.1"/>
    </source>
</evidence>
<dbReference type="EMBL" id="JAATJU010024700">
    <property type="protein sequence ID" value="KAH0505092.1"/>
    <property type="molecule type" value="Genomic_DNA"/>
</dbReference>
<evidence type="ECO:0000256" key="3">
    <source>
        <dbReference type="RuleBase" id="RU369044"/>
    </source>
</evidence>